<evidence type="ECO:0000256" key="4">
    <source>
        <dbReference type="ARBA" id="ARBA00023163"/>
    </source>
</evidence>
<dbReference type="InterPro" id="IPR003313">
    <property type="entry name" value="AraC-bd"/>
</dbReference>
<feature type="compositionally biased region" description="Basic and acidic residues" evidence="5">
    <location>
        <begin position="13"/>
        <end position="25"/>
    </location>
</feature>
<dbReference type="GO" id="GO:0003700">
    <property type="term" value="F:DNA-binding transcription factor activity"/>
    <property type="evidence" value="ECO:0007669"/>
    <property type="project" value="InterPro"/>
</dbReference>
<keyword evidence="8" id="KW-1185">Reference proteome</keyword>
<evidence type="ECO:0000256" key="3">
    <source>
        <dbReference type="ARBA" id="ARBA00023159"/>
    </source>
</evidence>
<dbReference type="SMART" id="SM00342">
    <property type="entry name" value="HTH_ARAC"/>
    <property type="match status" value="1"/>
</dbReference>
<sequence>MAIRTFRLGRNGTADRRMGGRDRQQTIDTPMGQPRGMWHYCHYHQHRIQGSHMKPAEHGIANEGSDFYIYTPSKTALRTFLYPLRAGFFRYEAGYRQERSSFDSFLVMAIRSGGFDVATDRGTQHAGKGDFVLLDCYRRHSYAATEASEVLWLHFDGPTARAYFELITDRLGNVFSLKDPSYAITRLTGIFDVFHAAQRISEPRMAKFITDVLTEFAVAASDGGPSSQRQPHAIEDVLAYIASHLADPLPIDELAARAFMSEYHFIRVFRKETGYTPHAYIVDARMHAAKYMLANSDAPLKRLCEECGFTDASAFCAAFKRRNGVSPIEFRRQNAGR</sequence>
<dbReference type="Gene3D" id="1.10.10.60">
    <property type="entry name" value="Homeodomain-like"/>
    <property type="match status" value="2"/>
</dbReference>
<dbReference type="PROSITE" id="PS00041">
    <property type="entry name" value="HTH_ARAC_FAMILY_1"/>
    <property type="match status" value="1"/>
</dbReference>
<dbReference type="InterPro" id="IPR050204">
    <property type="entry name" value="AraC_XylS_family_regulators"/>
</dbReference>
<dbReference type="OrthoDB" id="2060755at2"/>
<comment type="caution">
    <text evidence="7">The sequence shown here is derived from an EMBL/GenBank/DDBJ whole genome shotgun (WGS) entry which is preliminary data.</text>
</comment>
<protein>
    <submittedName>
        <fullName evidence="7">Helix-turn-helix domain-containing protein</fullName>
    </submittedName>
</protein>
<dbReference type="InterPro" id="IPR018060">
    <property type="entry name" value="HTH_AraC"/>
</dbReference>
<evidence type="ECO:0000313" key="7">
    <source>
        <dbReference type="EMBL" id="NEG78991.1"/>
    </source>
</evidence>
<evidence type="ECO:0000256" key="2">
    <source>
        <dbReference type="ARBA" id="ARBA00023125"/>
    </source>
</evidence>
<dbReference type="EMBL" id="WHZY01000014">
    <property type="protein sequence ID" value="NEG78991.1"/>
    <property type="molecule type" value="Genomic_DNA"/>
</dbReference>
<dbReference type="Pfam" id="PF02311">
    <property type="entry name" value="AraC_binding"/>
    <property type="match status" value="1"/>
</dbReference>
<organism evidence="7 8">
    <name type="scientific">Bifidobacterium avesanii</name>
    <dbReference type="NCBI Taxonomy" id="1798157"/>
    <lineage>
        <taxon>Bacteria</taxon>
        <taxon>Bacillati</taxon>
        <taxon>Actinomycetota</taxon>
        <taxon>Actinomycetes</taxon>
        <taxon>Bifidobacteriales</taxon>
        <taxon>Bifidobacteriaceae</taxon>
        <taxon>Bifidobacterium</taxon>
    </lineage>
</organism>
<dbReference type="InterPro" id="IPR037923">
    <property type="entry name" value="HTH-like"/>
</dbReference>
<keyword evidence="3" id="KW-0010">Activator</keyword>
<dbReference type="InterPro" id="IPR009057">
    <property type="entry name" value="Homeodomain-like_sf"/>
</dbReference>
<proteinExistence type="predicted"/>
<gene>
    <name evidence="7" type="ORF">GFD22_08430</name>
</gene>
<dbReference type="InterPro" id="IPR018062">
    <property type="entry name" value="HTH_AraC-typ_CS"/>
</dbReference>
<reference evidence="7 8" key="1">
    <citation type="submission" date="2019-10" db="EMBL/GenBank/DDBJ databases">
        <title>Bifidobacterium from non-human primates.</title>
        <authorList>
            <person name="Modesto M."/>
        </authorList>
    </citation>
    <scope>NUCLEOTIDE SEQUENCE [LARGE SCALE GENOMIC DNA]</scope>
    <source>
        <strain evidence="7 8">TREC</strain>
    </source>
</reference>
<dbReference type="Pfam" id="PF12833">
    <property type="entry name" value="HTH_18"/>
    <property type="match status" value="1"/>
</dbReference>
<name>A0A7K3TIU6_9BIFI</name>
<feature type="domain" description="HTH araC/xylS-type" evidence="6">
    <location>
        <begin position="235"/>
        <end position="333"/>
    </location>
</feature>
<evidence type="ECO:0000259" key="6">
    <source>
        <dbReference type="PROSITE" id="PS01124"/>
    </source>
</evidence>
<keyword evidence="2" id="KW-0238">DNA-binding</keyword>
<keyword evidence="4" id="KW-0804">Transcription</keyword>
<feature type="region of interest" description="Disordered" evidence="5">
    <location>
        <begin position="12"/>
        <end position="31"/>
    </location>
</feature>
<dbReference type="SUPFAM" id="SSF51215">
    <property type="entry name" value="Regulatory protein AraC"/>
    <property type="match status" value="1"/>
</dbReference>
<keyword evidence="1" id="KW-0805">Transcription regulation</keyword>
<dbReference type="GO" id="GO:0043565">
    <property type="term" value="F:sequence-specific DNA binding"/>
    <property type="evidence" value="ECO:0007669"/>
    <property type="project" value="InterPro"/>
</dbReference>
<dbReference type="SUPFAM" id="SSF46689">
    <property type="entry name" value="Homeodomain-like"/>
    <property type="match status" value="2"/>
</dbReference>
<dbReference type="PANTHER" id="PTHR46796">
    <property type="entry name" value="HTH-TYPE TRANSCRIPTIONAL ACTIVATOR RHAS-RELATED"/>
    <property type="match status" value="1"/>
</dbReference>
<dbReference type="AlphaFoldDB" id="A0A7K3TIU6"/>
<dbReference type="PROSITE" id="PS01124">
    <property type="entry name" value="HTH_ARAC_FAMILY_2"/>
    <property type="match status" value="1"/>
</dbReference>
<dbReference type="Proteomes" id="UP000469763">
    <property type="component" value="Unassembled WGS sequence"/>
</dbReference>
<evidence type="ECO:0000313" key="8">
    <source>
        <dbReference type="Proteomes" id="UP000469763"/>
    </source>
</evidence>
<accession>A0A7K3TIU6</accession>
<evidence type="ECO:0000256" key="1">
    <source>
        <dbReference type="ARBA" id="ARBA00023015"/>
    </source>
</evidence>
<evidence type="ECO:0000256" key="5">
    <source>
        <dbReference type="SAM" id="MobiDB-lite"/>
    </source>
</evidence>